<protein>
    <submittedName>
        <fullName evidence="1">Uncharacterized protein</fullName>
    </submittedName>
</protein>
<reference evidence="1" key="1">
    <citation type="submission" date="2021-12" db="EMBL/GenBank/DDBJ databases">
        <title>Prjna785345.</title>
        <authorList>
            <person name="Rujirawat T."/>
            <person name="Krajaejun T."/>
        </authorList>
    </citation>
    <scope>NUCLEOTIDE SEQUENCE</scope>
    <source>
        <strain evidence="1">Pi057C3</strain>
    </source>
</reference>
<proteinExistence type="predicted"/>
<comment type="caution">
    <text evidence="1">The sequence shown here is derived from an EMBL/GenBank/DDBJ whole genome shotgun (WGS) entry which is preliminary data.</text>
</comment>
<dbReference type="AlphaFoldDB" id="A0AAD5L9P9"/>
<dbReference type="EMBL" id="JAKCXM010000872">
    <property type="protein sequence ID" value="KAJ0391722.1"/>
    <property type="molecule type" value="Genomic_DNA"/>
</dbReference>
<gene>
    <name evidence="1" type="ORF">P43SY_011246</name>
</gene>
<evidence type="ECO:0000313" key="1">
    <source>
        <dbReference type="EMBL" id="KAJ0391722.1"/>
    </source>
</evidence>
<sequence>MQQRPDQSLRREFYTLCKEHLASRDGGGYITTQASRLLLKHVKAYMLRLPLLQRNFEAATRKVLDKFPEQRIDLDVLEKINAEPKMLVKWEPTWEPLANIRKRDLKEYHDKNRKKRRVARSNAD</sequence>
<organism evidence="1 2">
    <name type="scientific">Pythium insidiosum</name>
    <name type="common">Pythiosis disease agent</name>
    <dbReference type="NCBI Taxonomy" id="114742"/>
    <lineage>
        <taxon>Eukaryota</taxon>
        <taxon>Sar</taxon>
        <taxon>Stramenopiles</taxon>
        <taxon>Oomycota</taxon>
        <taxon>Peronosporomycetes</taxon>
        <taxon>Pythiales</taxon>
        <taxon>Pythiaceae</taxon>
        <taxon>Pythium</taxon>
    </lineage>
</organism>
<accession>A0AAD5L9P9</accession>
<name>A0AAD5L9P9_PYTIN</name>
<dbReference type="Proteomes" id="UP001209570">
    <property type="component" value="Unassembled WGS sequence"/>
</dbReference>
<evidence type="ECO:0000313" key="2">
    <source>
        <dbReference type="Proteomes" id="UP001209570"/>
    </source>
</evidence>
<keyword evidence="2" id="KW-1185">Reference proteome</keyword>